<reference evidence="2" key="1">
    <citation type="journal article" date="2018" name="PLoS Negl. Trop. Dis.">
        <title>An insight into the salivary gland and fat body transcriptome of Panstrongylus lignarius (Hemiptera: Heteroptera), the main vector of Chagas disease in Peru.</title>
        <authorList>
            <person name="Nevoa J.C."/>
            <person name="Mendes M.T."/>
            <person name="da Silva M.V."/>
            <person name="Soares S.C."/>
            <person name="Oliveira C.J.F."/>
            <person name="Ribeiro J.M.C."/>
        </authorList>
    </citation>
    <scope>NUCLEOTIDE SEQUENCE</scope>
</reference>
<evidence type="ECO:0000256" key="1">
    <source>
        <dbReference type="SAM" id="SignalP"/>
    </source>
</evidence>
<organism evidence="2">
    <name type="scientific">Panstrongylus lignarius</name>
    <dbReference type="NCBI Taxonomy" id="156445"/>
    <lineage>
        <taxon>Eukaryota</taxon>
        <taxon>Metazoa</taxon>
        <taxon>Ecdysozoa</taxon>
        <taxon>Arthropoda</taxon>
        <taxon>Hexapoda</taxon>
        <taxon>Insecta</taxon>
        <taxon>Pterygota</taxon>
        <taxon>Neoptera</taxon>
        <taxon>Paraneoptera</taxon>
        <taxon>Hemiptera</taxon>
        <taxon>Heteroptera</taxon>
        <taxon>Panheteroptera</taxon>
        <taxon>Cimicomorpha</taxon>
        <taxon>Reduviidae</taxon>
        <taxon>Triatominae</taxon>
        <taxon>Panstrongylus</taxon>
    </lineage>
</organism>
<sequence>MLSIFFLTGTCILDNPLLSLFLRLALSLSSSNSLSQFTCGNGDGTHSCAIYFFASYFALINDSNAESVCGRLKVSGRLAS</sequence>
<dbReference type="EMBL" id="GFTR01000841">
    <property type="protein sequence ID" value="JAW15585.1"/>
    <property type="molecule type" value="Transcribed_RNA"/>
</dbReference>
<name>A0A224XSR5_9HEMI</name>
<protein>
    <submittedName>
        <fullName evidence="2">Putative secreted protein</fullName>
    </submittedName>
</protein>
<feature type="signal peptide" evidence="1">
    <location>
        <begin position="1"/>
        <end position="27"/>
    </location>
</feature>
<proteinExistence type="predicted"/>
<evidence type="ECO:0000313" key="2">
    <source>
        <dbReference type="EMBL" id="JAW15585.1"/>
    </source>
</evidence>
<accession>A0A224XSR5</accession>
<keyword evidence="1" id="KW-0732">Signal</keyword>
<feature type="chain" id="PRO_5013098603" evidence="1">
    <location>
        <begin position="28"/>
        <end position="80"/>
    </location>
</feature>
<dbReference type="AlphaFoldDB" id="A0A224XSR5"/>